<proteinExistence type="predicted"/>
<dbReference type="GO" id="GO:0008285">
    <property type="term" value="P:negative regulation of cell population proliferation"/>
    <property type="evidence" value="ECO:0007669"/>
    <property type="project" value="InterPro"/>
</dbReference>
<protein>
    <recommendedName>
        <fullName evidence="3">MSP domain-containing protein</fullName>
    </recommendedName>
</protein>
<evidence type="ECO:0000313" key="1">
    <source>
        <dbReference type="EMBL" id="CAH1156241.1"/>
    </source>
</evidence>
<dbReference type="InterPro" id="IPR013783">
    <property type="entry name" value="Ig-like_fold"/>
</dbReference>
<accession>A0A9P0GML9</accession>
<reference evidence="1" key="1">
    <citation type="submission" date="2022-01" db="EMBL/GenBank/DDBJ databases">
        <authorList>
            <person name="King R."/>
        </authorList>
    </citation>
    <scope>NUCLEOTIDE SEQUENCE</scope>
</reference>
<dbReference type="OrthoDB" id="2115465at2759"/>
<dbReference type="InterPro" id="IPR033304">
    <property type="entry name" value="DLEC1"/>
</dbReference>
<dbReference type="GO" id="GO:0015631">
    <property type="term" value="F:tubulin binding"/>
    <property type="evidence" value="ECO:0007669"/>
    <property type="project" value="TreeGrafter"/>
</dbReference>
<dbReference type="Gene3D" id="2.60.40.10">
    <property type="entry name" value="Immunoglobulins"/>
    <property type="match status" value="3"/>
</dbReference>
<sequence>MDPLPLVKADFSNADVTYSLRRALQETLDGHTYQIDDAKTIIKNDVDEYLGTKKTAKEVLEISNDFDRSIKKINDAGKQIIEQQIQYLSGKEKIDKCFALKEHLKLKRCNLLKILEKDFVQEFGLIEPNDLLPDIINRYLDFRYSNIFHVCANCTKDDGKVRKNKDERKRSSCIPCKIMKTERVKKEEAFKVTPNFITFHNYIYGQTYKKTMRIVNTSRTTQSISIRKLPKNSIFFVHLDTNSKLAPGMSVTATVIFQPEVYRTLEDQVIFKNNNGYTVDIPLKASRDLPELISCLFKSTCNLLNISDPGTKTFSDARREALNSSIDCGSCLVGQYVLMSVLLENRGMPSKFFIITEEDWFSQDVESVSTCMEMYKNGFWIYPTFFEISTNETIELSIIFEPNRRGLHLETLYMICDNNSYEELEVMGDALEFSKSMIEISVNYNQPDISNTPDYCIHLGYIDNNTSQELIVTVENKSSLCLNCNWEFQYVPQPEVHELKEEWIKCEQPGKKYLVPYSTTSFKFDIFLDAQESGYHSTDFRFLILNIPMACLDENKEFLIIQRDTIEGKTLTEAADLQICEFEVVCVVDVLPKETPPVEECDCRTCAVPNHPISKLTFSEPFLNFGILPFGMNVQKNLQVQCLVQQKVDWRIAEIRYNIDSMPHSEVLSEDNLSCSSGTFQWRGQMQEISYNIIDRKPMSSVTVLVLLTTNEEKELEIQSICIITYEIIDYDIVINTGHSTGPILCPLNLLYVDVPVELEFKIENHSPIAGGFYFLKPYGKDSDKVSIKFHPQSSILKPMETRTVSAKIVCSEVGIFDNLTVPCSVGLGRKPVEMRVLCGVDSLHVCFYLQGGAENYKQVVWPPRIVYEFDNDWSCCQCTDEECWEFNENSFHHQENSKSEISSLTQESRNNMLLNNSRESVCCSKTISQESNEHKICEPKSLEDIFRETFEDEPFMLEEKVEIRNIPVDTPTKTTIYLKNITPVDATFTIEVQNFYGNKNLDPMVEKCIMKKNTVTIWNDLIGTEFGILVLPQVEKGSLAPYGLAEINIWIFANTYGIYSEEISIDIPDIPTFSFTLLMEVIGNPVVFPMTLNCLIDHPIIRIGCIPYNDPKISRQIKIRNSSCIPLHIVWQTFVKFSEEEGNEPKFSLAFDIVDENFHSDKGRMLMFDEYLGQNTNQLCGIEPQYMDMEKHSDGMVNIFLDPKCFLKKFQHTHVKCHIMGHIYLQEIHRSKINYFYRPTDPSINKVKIEVSATLELPILTLDSMCGETKLIVYANDVIFKKIFNHYARLVFRNESMSVCEAVMRVEDPFSVRVSKGEKASREAHVVVKGLECQEVTIACFVDYQKILELSELVYEDAPNELTNLTSKKTTKAEPRGREIYCTDKENKVLHIKKRLHIMQFGKLEEIIPIEMFIYFPNIKVKPANVKFGSVLLNTTRKTVISVYNLTGCAVKFEIYKSANATAFYVTPHFAEIPRSTGTNKQFVDIFIYFTPTECKAYQESIRIVTNIPNYFMEIPMKASGTVNEKFYVNYKI</sequence>
<name>A0A9P0GML9_PHACE</name>
<evidence type="ECO:0000313" key="2">
    <source>
        <dbReference type="Proteomes" id="UP001153737"/>
    </source>
</evidence>
<organism evidence="1 2">
    <name type="scientific">Phaedon cochleariae</name>
    <name type="common">Mustard beetle</name>
    <dbReference type="NCBI Taxonomy" id="80249"/>
    <lineage>
        <taxon>Eukaryota</taxon>
        <taxon>Metazoa</taxon>
        <taxon>Ecdysozoa</taxon>
        <taxon>Arthropoda</taxon>
        <taxon>Hexapoda</taxon>
        <taxon>Insecta</taxon>
        <taxon>Pterygota</taxon>
        <taxon>Neoptera</taxon>
        <taxon>Endopterygota</taxon>
        <taxon>Coleoptera</taxon>
        <taxon>Polyphaga</taxon>
        <taxon>Cucujiformia</taxon>
        <taxon>Chrysomeloidea</taxon>
        <taxon>Chrysomelidae</taxon>
        <taxon>Chrysomelinae</taxon>
        <taxon>Chrysomelini</taxon>
        <taxon>Phaedon</taxon>
    </lineage>
</organism>
<dbReference type="Pfam" id="PF24771">
    <property type="entry name" value="Ig_CFAP74_1st"/>
    <property type="match status" value="1"/>
</dbReference>
<gene>
    <name evidence="1" type="ORF">PHAECO_LOCUS6130</name>
</gene>
<dbReference type="Proteomes" id="UP001153737">
    <property type="component" value="Chromosome 2"/>
</dbReference>
<evidence type="ECO:0008006" key="3">
    <source>
        <dbReference type="Google" id="ProtNLM"/>
    </source>
</evidence>
<keyword evidence="2" id="KW-1185">Reference proteome</keyword>
<dbReference type="PANTHER" id="PTHR46348:SF1">
    <property type="entry name" value="DELETED IN LUNG AND ESOPHAGEAL CANCER PROTEIN 1"/>
    <property type="match status" value="1"/>
</dbReference>
<dbReference type="GO" id="GO:0005929">
    <property type="term" value="C:cilium"/>
    <property type="evidence" value="ECO:0007669"/>
    <property type="project" value="TreeGrafter"/>
</dbReference>
<dbReference type="EMBL" id="OU896708">
    <property type="protein sequence ID" value="CAH1156241.1"/>
    <property type="molecule type" value="Genomic_DNA"/>
</dbReference>
<dbReference type="PANTHER" id="PTHR46348">
    <property type="entry name" value="DELETED IN LUNG AND ESOPHAGEAL CANCER PROTEIN 1"/>
    <property type="match status" value="1"/>
</dbReference>
<reference evidence="1" key="2">
    <citation type="submission" date="2022-10" db="EMBL/GenBank/DDBJ databases">
        <authorList>
            <consortium name="ENA_rothamsted_submissions"/>
            <consortium name="culmorum"/>
            <person name="King R."/>
        </authorList>
    </citation>
    <scope>NUCLEOTIDE SEQUENCE</scope>
</reference>
<dbReference type="Pfam" id="PF23316">
    <property type="entry name" value="Ig_DLEC1_6th"/>
    <property type="match status" value="1"/>
</dbReference>
<dbReference type="GO" id="GO:0005737">
    <property type="term" value="C:cytoplasm"/>
    <property type="evidence" value="ECO:0007669"/>
    <property type="project" value="TreeGrafter"/>
</dbReference>